<reference evidence="1 2" key="1">
    <citation type="submission" date="2018-10" db="EMBL/GenBank/DDBJ databases">
        <title>Genomic Encyclopedia of Archaeal and Bacterial Type Strains, Phase II (KMG-II): from individual species to whole genera.</title>
        <authorList>
            <person name="Goeker M."/>
        </authorList>
    </citation>
    <scope>NUCLEOTIDE SEQUENCE [LARGE SCALE GENOMIC DNA]</scope>
    <source>
        <strain evidence="1 2">DSM 18602</strain>
    </source>
</reference>
<proteinExistence type="predicted"/>
<organism evidence="1 2">
    <name type="scientific">Mucilaginibacter gracilis</name>
    <dbReference type="NCBI Taxonomy" id="423350"/>
    <lineage>
        <taxon>Bacteria</taxon>
        <taxon>Pseudomonadati</taxon>
        <taxon>Bacteroidota</taxon>
        <taxon>Sphingobacteriia</taxon>
        <taxon>Sphingobacteriales</taxon>
        <taxon>Sphingobacteriaceae</taxon>
        <taxon>Mucilaginibacter</taxon>
    </lineage>
</organism>
<dbReference type="Proteomes" id="UP000268007">
    <property type="component" value="Unassembled WGS sequence"/>
</dbReference>
<accession>A0A495J6U2</accession>
<sequence>MKTTFSLLFYLKKPKNYENGLVLVCPLFANLHSFHKSLNLTAKGGHF</sequence>
<evidence type="ECO:0000313" key="1">
    <source>
        <dbReference type="EMBL" id="RKR84597.1"/>
    </source>
</evidence>
<keyword evidence="2" id="KW-1185">Reference proteome</keyword>
<name>A0A495J6U2_9SPHI</name>
<evidence type="ECO:0000313" key="2">
    <source>
        <dbReference type="Proteomes" id="UP000268007"/>
    </source>
</evidence>
<dbReference type="AlphaFoldDB" id="A0A495J6U2"/>
<dbReference type="EMBL" id="RBKU01000001">
    <property type="protein sequence ID" value="RKR84597.1"/>
    <property type="molecule type" value="Genomic_DNA"/>
</dbReference>
<gene>
    <name evidence="1" type="ORF">BDD43_4843</name>
</gene>
<protein>
    <submittedName>
        <fullName evidence="1">Uncharacterized protein</fullName>
    </submittedName>
</protein>
<comment type="caution">
    <text evidence="1">The sequence shown here is derived from an EMBL/GenBank/DDBJ whole genome shotgun (WGS) entry which is preliminary data.</text>
</comment>